<evidence type="ECO:0000313" key="1">
    <source>
        <dbReference type="EMBL" id="NMG15344.1"/>
    </source>
</evidence>
<dbReference type="Proteomes" id="UP000633943">
    <property type="component" value="Unassembled WGS sequence"/>
</dbReference>
<comment type="caution">
    <text evidence="1">The sequence shown here is derived from an EMBL/GenBank/DDBJ whole genome shotgun (WGS) entry which is preliminary data.</text>
</comment>
<dbReference type="Pfam" id="PF10995">
    <property type="entry name" value="CBP_BcsE"/>
    <property type="match status" value="1"/>
</dbReference>
<reference evidence="1 2" key="1">
    <citation type="submission" date="2019-12" db="EMBL/GenBank/DDBJ databases">
        <title>Comparative genomics gives insights into the taxonomy of the Azoarcus-Aromatoleum group and reveals separate origins of nif in the plant-associated Azoarcus and non-plant-associated Aromatoleum sub-groups.</title>
        <authorList>
            <person name="Lafos M."/>
            <person name="Maluk M."/>
            <person name="Batista M."/>
            <person name="Junghare M."/>
            <person name="Carmona M."/>
            <person name="Faoro H."/>
            <person name="Cruz L.M."/>
            <person name="Battistoni F."/>
            <person name="De Souza E."/>
            <person name="Pedrosa F."/>
            <person name="Chen W.-M."/>
            <person name="Poole P.S."/>
            <person name="Dixon R.A."/>
            <person name="James E.K."/>
        </authorList>
    </citation>
    <scope>NUCLEOTIDE SEQUENCE [LARGE SCALE GENOMIC DNA]</scope>
    <source>
        <strain evidence="1 2">PbN1</strain>
    </source>
</reference>
<dbReference type="InterPro" id="IPR017745">
    <property type="entry name" value="BcsE"/>
</dbReference>
<gene>
    <name evidence="1" type="ORF">GPA24_07270</name>
</gene>
<dbReference type="EMBL" id="WTVP01000014">
    <property type="protein sequence ID" value="NMG15344.1"/>
    <property type="molecule type" value="Genomic_DNA"/>
</dbReference>
<keyword evidence="1" id="KW-0378">Hydrolase</keyword>
<keyword evidence="1" id="KW-0645">Protease</keyword>
<dbReference type="GO" id="GO:0006508">
    <property type="term" value="P:proteolysis"/>
    <property type="evidence" value="ECO:0007669"/>
    <property type="project" value="UniProtKB-KW"/>
</dbReference>
<accession>A0ABX1NTJ7</accession>
<organism evidence="1 2">
    <name type="scientific">Aromatoleum bremense</name>
    <dbReference type="NCBI Taxonomy" id="76115"/>
    <lineage>
        <taxon>Bacteria</taxon>
        <taxon>Pseudomonadati</taxon>
        <taxon>Pseudomonadota</taxon>
        <taxon>Betaproteobacteria</taxon>
        <taxon>Rhodocyclales</taxon>
        <taxon>Rhodocyclaceae</taxon>
        <taxon>Aromatoleum</taxon>
    </lineage>
</organism>
<protein>
    <submittedName>
        <fullName evidence="1">Protease</fullName>
    </submittedName>
</protein>
<keyword evidence="2" id="KW-1185">Reference proteome</keyword>
<evidence type="ECO:0000313" key="2">
    <source>
        <dbReference type="Proteomes" id="UP000633943"/>
    </source>
</evidence>
<proteinExistence type="predicted"/>
<dbReference type="GO" id="GO:0008233">
    <property type="term" value="F:peptidase activity"/>
    <property type="evidence" value="ECO:0007669"/>
    <property type="project" value="UniProtKB-KW"/>
</dbReference>
<sequence>MGIFTNGNICHVYQDFVPTLLPPLRRTAANASPSYGSRQPPPASPCTSAAVTALSSAGSMQRCARLGDSSREARLNRVTLAIPSFRECQTRLRQGGLYWLTIDREDDARRLIRQVLAGLPEQMPASLLCCGIEPQELADGLDKQTGPDELALFDVSRSRLRETLDHLPSELTRAGIGAAGGLLLLALPIEGWLDYDSRQLHAWCRWMRDWLARRRCTLLLVCHGEASQVYRELASANELLSGLARLYRGEGAIRYLLDFWHSEVGVCAEQAFELVVDGEGFRRVTKAQVQPQDVVVDDDDLVLAQREVLGSASASSGRWQFFASRAELLQRAVGARAASVLMAIDDIGEVDEIAQQVHRLRQRSGNALKIVLREMVPGVRYRDERLLLSSGATLVVPHGMPLPGFLSLLESVQGQIWRRALATDFDSLLDRLRPPQLRGLLAPRDFLAALEMIHAGEFGELVHQLLRLRPHPGLRIAQCLSQIRLRRFGDIACVVDGVLYLFLFACRDDGLEPAMANICRLPWRELFEGCERLDSIATLRRDAFVDTAATMAAVAEADEAMEPAAVGRAPLQLRPATLHLAERCT</sequence>
<name>A0ABX1NTJ7_9RHOO</name>